<comment type="caution">
    <text evidence="3">The sequence shown here is derived from an EMBL/GenBank/DDBJ whole genome shotgun (WGS) entry which is preliminary data.</text>
</comment>
<gene>
    <name evidence="3" type="ORF">WJX73_007361</name>
</gene>
<evidence type="ECO:0000313" key="3">
    <source>
        <dbReference type="EMBL" id="KAK9812539.1"/>
    </source>
</evidence>
<keyword evidence="4" id="KW-1185">Reference proteome</keyword>
<dbReference type="InterPro" id="IPR025110">
    <property type="entry name" value="AMP-bd_C"/>
</dbReference>
<evidence type="ECO:0000259" key="2">
    <source>
        <dbReference type="Pfam" id="PF13193"/>
    </source>
</evidence>
<evidence type="ECO:0000259" key="1">
    <source>
        <dbReference type="Pfam" id="PF00501"/>
    </source>
</evidence>
<dbReference type="InterPro" id="IPR042099">
    <property type="entry name" value="ANL_N_sf"/>
</dbReference>
<dbReference type="Gene3D" id="3.40.50.12780">
    <property type="entry name" value="N-terminal domain of ligase-like"/>
    <property type="match status" value="1"/>
</dbReference>
<dbReference type="PANTHER" id="PTHR43272:SF3">
    <property type="entry name" value="LONG CHAIN ACYL-COA SYNTHETASE 4"/>
    <property type="match status" value="1"/>
</dbReference>
<dbReference type="GO" id="GO:0016020">
    <property type="term" value="C:membrane"/>
    <property type="evidence" value="ECO:0007669"/>
    <property type="project" value="TreeGrafter"/>
</dbReference>
<protein>
    <submittedName>
        <fullName evidence="3">Uncharacterized protein</fullName>
    </submittedName>
</protein>
<evidence type="ECO:0000313" key="4">
    <source>
        <dbReference type="Proteomes" id="UP001465755"/>
    </source>
</evidence>
<dbReference type="SUPFAM" id="SSF56801">
    <property type="entry name" value="Acetyl-CoA synthetase-like"/>
    <property type="match status" value="1"/>
</dbReference>
<dbReference type="InterPro" id="IPR020845">
    <property type="entry name" value="AMP-binding_CS"/>
</dbReference>
<dbReference type="AlphaFoldDB" id="A0AAW1PWH9"/>
<dbReference type="PANTHER" id="PTHR43272">
    <property type="entry name" value="LONG-CHAIN-FATTY-ACID--COA LIGASE"/>
    <property type="match status" value="1"/>
</dbReference>
<dbReference type="GO" id="GO:0004467">
    <property type="term" value="F:long-chain fatty acid-CoA ligase activity"/>
    <property type="evidence" value="ECO:0007669"/>
    <property type="project" value="UniProtKB-ARBA"/>
</dbReference>
<dbReference type="Pfam" id="PF00501">
    <property type="entry name" value="AMP-binding"/>
    <property type="match status" value="1"/>
</dbReference>
<proteinExistence type="predicted"/>
<name>A0AAW1PWH9_9CHLO</name>
<sequence>MSSHQAGEFVVALGEGQSEQGEKKALSPVYRNVRAKDSFPSKQGIKTLFDQFEASVKSFPDRNCLGWRPIKNGKAQGFSWYTFKETHAIVKDAASAMATINIKPGGKIGIYSINCPEFMLVIQAANRSGSVLVPLYDSLGEDAVEYTVNHSQASAIFLQGAKFPALAKAIANIKKNAKTLVYWGEADGKLVKDIENQGVKVITWKDFLAAGKQNTTSPNPPKESDLATIMYTSGTTGNPKGVELTHKNILSTVIGLQEYTRQGGMEVRPDDSILSYLTMAHIFGRVSEEFAIACGAAIGYWQGDVKLLTQDVAELRPSIFIAVPRVLERMQGGIAQKLKGKGFVVQLLLSLALRYKIAMLHLGYDAHAASPFLDSTLFKPFKKAFGGRVRFIVSGGAPLAKHVEEYLAASLGAPVFQGYGLTETCGASFVGLPRQAHSGTVGPPTTSLELRFEGNSELGYDPLAKPPRGEICVRGPQVFAGYHNDKKKTDEAFDKDGYFHSGDVGELTPAGCLKVIDRLKNMFKLAQGEYIAAEKLEQVYKEAENVAQVWVYGNSLESTLVAVVVPEERDLKKWASANGVSGSFSEICKDKKARQYVLEDLNKAGKNARVKGFERIAAVWLEPEEWSVDNDMMTPSFKLKRPQLQKKYQKQIDEMYKSSKK</sequence>
<organism evidence="3 4">
    <name type="scientific">Symbiochloris irregularis</name>
    <dbReference type="NCBI Taxonomy" id="706552"/>
    <lineage>
        <taxon>Eukaryota</taxon>
        <taxon>Viridiplantae</taxon>
        <taxon>Chlorophyta</taxon>
        <taxon>core chlorophytes</taxon>
        <taxon>Trebouxiophyceae</taxon>
        <taxon>Trebouxiales</taxon>
        <taxon>Trebouxiaceae</taxon>
        <taxon>Symbiochloris</taxon>
    </lineage>
</organism>
<feature type="domain" description="AMP-binding enzyme C-terminal" evidence="2">
    <location>
        <begin position="535"/>
        <end position="577"/>
    </location>
</feature>
<reference evidence="3 4" key="1">
    <citation type="journal article" date="2024" name="Nat. Commun.">
        <title>Phylogenomics reveals the evolutionary origins of lichenization in chlorophyte algae.</title>
        <authorList>
            <person name="Puginier C."/>
            <person name="Libourel C."/>
            <person name="Otte J."/>
            <person name="Skaloud P."/>
            <person name="Haon M."/>
            <person name="Grisel S."/>
            <person name="Petersen M."/>
            <person name="Berrin J.G."/>
            <person name="Delaux P.M."/>
            <person name="Dal Grande F."/>
            <person name="Keller J."/>
        </authorList>
    </citation>
    <scope>NUCLEOTIDE SEQUENCE [LARGE SCALE GENOMIC DNA]</scope>
    <source>
        <strain evidence="3 4">SAG 2036</strain>
    </source>
</reference>
<dbReference type="Pfam" id="PF13193">
    <property type="entry name" value="AMP-binding_C"/>
    <property type="match status" value="1"/>
</dbReference>
<dbReference type="Proteomes" id="UP001465755">
    <property type="component" value="Unassembled WGS sequence"/>
</dbReference>
<accession>A0AAW1PWH9</accession>
<dbReference type="PROSITE" id="PS00455">
    <property type="entry name" value="AMP_BINDING"/>
    <property type="match status" value="1"/>
</dbReference>
<dbReference type="EMBL" id="JALJOQ010000006">
    <property type="protein sequence ID" value="KAK9812539.1"/>
    <property type="molecule type" value="Genomic_DNA"/>
</dbReference>
<dbReference type="GO" id="GO:0005783">
    <property type="term" value="C:endoplasmic reticulum"/>
    <property type="evidence" value="ECO:0007669"/>
    <property type="project" value="TreeGrafter"/>
</dbReference>
<feature type="domain" description="AMP-dependent synthetase/ligase" evidence="1">
    <location>
        <begin position="52"/>
        <end position="483"/>
    </location>
</feature>
<dbReference type="InterPro" id="IPR000873">
    <property type="entry name" value="AMP-dep_synth/lig_dom"/>
</dbReference>